<dbReference type="PANTHER" id="PTHR46796:SF12">
    <property type="entry name" value="HTH-TYPE DNA-BINDING TRANSCRIPTIONAL ACTIVATOR EUTR"/>
    <property type="match status" value="1"/>
</dbReference>
<dbReference type="InterPro" id="IPR009057">
    <property type="entry name" value="Homeodomain-like_sf"/>
</dbReference>
<evidence type="ECO:0000313" key="5">
    <source>
        <dbReference type="EMBL" id="MFF5897588.1"/>
    </source>
</evidence>
<dbReference type="InterPro" id="IPR018060">
    <property type="entry name" value="HTH_AraC"/>
</dbReference>
<dbReference type="InterPro" id="IPR050204">
    <property type="entry name" value="AraC_XylS_family_regulators"/>
</dbReference>
<comment type="caution">
    <text evidence="5">The sequence shown here is derived from an EMBL/GenBank/DDBJ whole genome shotgun (WGS) entry which is preliminary data.</text>
</comment>
<name>A0ABW6X8R0_9ACTN</name>
<dbReference type="RefSeq" id="WP_387902901.1">
    <property type="nucleotide sequence ID" value="NZ_JBIBEG010000004.1"/>
</dbReference>
<dbReference type="PROSITE" id="PS00041">
    <property type="entry name" value="HTH_ARAC_FAMILY_1"/>
    <property type="match status" value="1"/>
</dbReference>
<dbReference type="Pfam" id="PF12833">
    <property type="entry name" value="HTH_18"/>
    <property type="match status" value="1"/>
</dbReference>
<organism evidence="5 6">
    <name type="scientific">Streptomyces argenteolus</name>
    <dbReference type="NCBI Taxonomy" id="67274"/>
    <lineage>
        <taxon>Bacteria</taxon>
        <taxon>Bacillati</taxon>
        <taxon>Actinomycetota</taxon>
        <taxon>Actinomycetes</taxon>
        <taxon>Kitasatosporales</taxon>
        <taxon>Streptomycetaceae</taxon>
        <taxon>Streptomyces</taxon>
    </lineage>
</organism>
<proteinExistence type="predicted"/>
<evidence type="ECO:0000256" key="2">
    <source>
        <dbReference type="ARBA" id="ARBA00023125"/>
    </source>
</evidence>
<dbReference type="SMART" id="SM00342">
    <property type="entry name" value="HTH_ARAC"/>
    <property type="match status" value="1"/>
</dbReference>
<sequence>MQTERFDSSSLEATEEFLSRAYTPMRIGGQPNDTHTRIVRNAAEGLIVDRLAFGYTMSYTANPLGLVCLITVHSGTMVDTTDGRSDVYGPGETFLIAPPDRPYTGALHSARYTITMFDPTVLGTAAAVGSHAAPGPVRLTGQRALDGGANRRLGSTIAFLRDQVLTGPPAPDPLVVATATQHLAAVALAAFPSTTQQEELHRIDSRDAHTDTLHRARTFIEENAHRAIGLSDIAAAAFVTPRAVQYAFNRHTDTSPLGYLRHVRLTRAHHELKTADPSTSSVTQIAARWGFAHVGRFAAAYRQLYGTTPATTLRTRG</sequence>
<evidence type="ECO:0000259" key="4">
    <source>
        <dbReference type="PROSITE" id="PS01124"/>
    </source>
</evidence>
<dbReference type="InterPro" id="IPR018062">
    <property type="entry name" value="HTH_AraC-typ_CS"/>
</dbReference>
<reference evidence="5 6" key="1">
    <citation type="submission" date="2024-10" db="EMBL/GenBank/DDBJ databases">
        <title>The Natural Products Discovery Center: Release of the First 8490 Sequenced Strains for Exploring Actinobacteria Biosynthetic Diversity.</title>
        <authorList>
            <person name="Kalkreuter E."/>
            <person name="Kautsar S.A."/>
            <person name="Yang D."/>
            <person name="Bader C.D."/>
            <person name="Teijaro C.N."/>
            <person name="Fluegel L."/>
            <person name="Davis C.M."/>
            <person name="Simpson J.R."/>
            <person name="Lauterbach L."/>
            <person name="Steele A.D."/>
            <person name="Gui C."/>
            <person name="Meng S."/>
            <person name="Li G."/>
            <person name="Viehrig K."/>
            <person name="Ye F."/>
            <person name="Su P."/>
            <person name="Kiefer A.F."/>
            <person name="Nichols A."/>
            <person name="Cepeda A.J."/>
            <person name="Yan W."/>
            <person name="Fan B."/>
            <person name="Jiang Y."/>
            <person name="Adhikari A."/>
            <person name="Zheng C.-J."/>
            <person name="Schuster L."/>
            <person name="Cowan T.M."/>
            <person name="Smanski M.J."/>
            <person name="Chevrette M.G."/>
            <person name="De Carvalho L.P.S."/>
            <person name="Shen B."/>
        </authorList>
    </citation>
    <scope>NUCLEOTIDE SEQUENCE [LARGE SCALE GENOMIC DNA]</scope>
    <source>
        <strain evidence="5 6">NPDC012540</strain>
    </source>
</reference>
<feature type="domain" description="HTH araC/xylS-type" evidence="4">
    <location>
        <begin position="214"/>
        <end position="315"/>
    </location>
</feature>
<keyword evidence="2" id="KW-0238">DNA-binding</keyword>
<evidence type="ECO:0000256" key="1">
    <source>
        <dbReference type="ARBA" id="ARBA00023015"/>
    </source>
</evidence>
<gene>
    <name evidence="5" type="ORF">ACFY8O_16850</name>
</gene>
<keyword evidence="1" id="KW-0805">Transcription regulation</keyword>
<dbReference type="Gene3D" id="1.10.10.60">
    <property type="entry name" value="Homeodomain-like"/>
    <property type="match status" value="1"/>
</dbReference>
<accession>A0ABW6X8R0</accession>
<keyword evidence="3" id="KW-0804">Transcription</keyword>
<evidence type="ECO:0000313" key="6">
    <source>
        <dbReference type="Proteomes" id="UP001602322"/>
    </source>
</evidence>
<dbReference type="Proteomes" id="UP001602322">
    <property type="component" value="Unassembled WGS sequence"/>
</dbReference>
<evidence type="ECO:0000256" key="3">
    <source>
        <dbReference type="ARBA" id="ARBA00023163"/>
    </source>
</evidence>
<dbReference type="SUPFAM" id="SSF46689">
    <property type="entry name" value="Homeodomain-like"/>
    <property type="match status" value="2"/>
</dbReference>
<dbReference type="PANTHER" id="PTHR46796">
    <property type="entry name" value="HTH-TYPE TRANSCRIPTIONAL ACTIVATOR RHAS-RELATED"/>
    <property type="match status" value="1"/>
</dbReference>
<dbReference type="PROSITE" id="PS01124">
    <property type="entry name" value="HTH_ARAC_FAMILY_2"/>
    <property type="match status" value="1"/>
</dbReference>
<dbReference type="EMBL" id="JBIBEG010000004">
    <property type="protein sequence ID" value="MFF5897588.1"/>
    <property type="molecule type" value="Genomic_DNA"/>
</dbReference>
<keyword evidence="6" id="KW-1185">Reference proteome</keyword>
<protein>
    <submittedName>
        <fullName evidence="5">Helix-turn-helix transcriptional regulator</fullName>
    </submittedName>
</protein>